<evidence type="ECO:0000313" key="3">
    <source>
        <dbReference type="Proteomes" id="UP000001578"/>
    </source>
</evidence>
<feature type="domain" description="N-acetyltransferase" evidence="1">
    <location>
        <begin position="1"/>
        <end position="116"/>
    </location>
</feature>
<dbReference type="Pfam" id="PF00583">
    <property type="entry name" value="Acetyltransf_1"/>
    <property type="match status" value="1"/>
</dbReference>
<keyword evidence="2" id="KW-0808">Transferase</keyword>
<reference evidence="2 3" key="1">
    <citation type="journal article" date="2007" name="Proc. Natl. Acad. Sci. U.S.A.">
        <title>Genome and proteome of long-chain alkane degrading Geobacillus thermodenitrificans NG80-2 isolated from a deep-subsurface oil reservoir.</title>
        <authorList>
            <person name="Feng L."/>
            <person name="Wang W."/>
            <person name="Cheng J."/>
            <person name="Ren Y."/>
            <person name="Zhao G."/>
            <person name="Gao C."/>
            <person name="Tang Y."/>
            <person name="Liu X."/>
            <person name="Han W."/>
            <person name="Peng X."/>
            <person name="Liu R."/>
            <person name="Wang L."/>
        </authorList>
    </citation>
    <scope>NUCLEOTIDE SEQUENCE [LARGE SCALE GENOMIC DNA]</scope>
    <source>
        <strain evidence="2 3">NG80-2</strain>
    </source>
</reference>
<dbReference type="AlphaFoldDB" id="A4INP5"/>
<evidence type="ECO:0000259" key="1">
    <source>
        <dbReference type="PROSITE" id="PS51186"/>
    </source>
</evidence>
<evidence type="ECO:0000313" key="2">
    <source>
        <dbReference type="EMBL" id="ABO66949.1"/>
    </source>
</evidence>
<dbReference type="PROSITE" id="PS51186">
    <property type="entry name" value="GNAT"/>
    <property type="match status" value="1"/>
</dbReference>
<sequence length="116" mass="13074">MNIRRFREEDWLQVKEIYEQGIATGQATFETAAPSFEKWVSTIAANLCFVAEDEEGIQGWCKISKVSDRCVYQGVGEVSVYVREGSRGKGVGKRLLEVIIKESEEKGLDINSRDLP</sequence>
<dbReference type="SUPFAM" id="SSF55729">
    <property type="entry name" value="Acyl-CoA N-acyltransferases (Nat)"/>
    <property type="match status" value="1"/>
</dbReference>
<accession>A4INP5</accession>
<gene>
    <name evidence="2" type="ordered locus">GTNG_1581</name>
</gene>
<dbReference type="Proteomes" id="UP000001578">
    <property type="component" value="Chromosome"/>
</dbReference>
<dbReference type="InterPro" id="IPR000182">
    <property type="entry name" value="GNAT_dom"/>
</dbReference>
<dbReference type="GO" id="GO:0016747">
    <property type="term" value="F:acyltransferase activity, transferring groups other than amino-acyl groups"/>
    <property type="evidence" value="ECO:0007669"/>
    <property type="project" value="InterPro"/>
</dbReference>
<name>A4INP5_GEOTN</name>
<dbReference type="KEGG" id="gtn:GTNG_1581"/>
<dbReference type="eggNOG" id="COG1247">
    <property type="taxonomic scope" value="Bacteria"/>
</dbReference>
<proteinExistence type="predicted"/>
<dbReference type="EMBL" id="CP000557">
    <property type="protein sequence ID" value="ABO66949.1"/>
    <property type="molecule type" value="Genomic_DNA"/>
</dbReference>
<dbReference type="Gene3D" id="3.40.630.30">
    <property type="match status" value="1"/>
</dbReference>
<dbReference type="CDD" id="cd04301">
    <property type="entry name" value="NAT_SF"/>
    <property type="match status" value="1"/>
</dbReference>
<dbReference type="InterPro" id="IPR016181">
    <property type="entry name" value="Acyl_CoA_acyltransferase"/>
</dbReference>
<dbReference type="HOGENOM" id="CLU_2093353_0_0_9"/>
<protein>
    <submittedName>
        <fullName evidence="2">Phosphinothricin N-acetyltransferase</fullName>
    </submittedName>
</protein>
<organism evidence="2 3">
    <name type="scientific">Geobacillus thermodenitrificans (strain NG80-2)</name>
    <dbReference type="NCBI Taxonomy" id="420246"/>
    <lineage>
        <taxon>Bacteria</taxon>
        <taxon>Bacillati</taxon>
        <taxon>Bacillota</taxon>
        <taxon>Bacilli</taxon>
        <taxon>Bacillales</taxon>
        <taxon>Anoxybacillaceae</taxon>
        <taxon>Geobacillus</taxon>
    </lineage>
</organism>